<dbReference type="InterPro" id="IPR009075">
    <property type="entry name" value="AcylCo_DH/oxidase_C"/>
</dbReference>
<dbReference type="SUPFAM" id="SSF54211">
    <property type="entry name" value="Ribosomal protein S5 domain 2-like"/>
    <property type="match status" value="2"/>
</dbReference>
<keyword evidence="8" id="KW-1185">Reference proteome</keyword>
<dbReference type="InterPro" id="IPR014790">
    <property type="entry name" value="MutL_C"/>
</dbReference>
<accession>A0A066VPD6</accession>
<dbReference type="Gene3D" id="3.30.565.10">
    <property type="entry name" value="Histidine kinase-like ATPase, C-terminal domain"/>
    <property type="match status" value="1"/>
</dbReference>
<dbReference type="Gene3D" id="3.30.230.10">
    <property type="match status" value="1"/>
</dbReference>
<reference evidence="7 8" key="1">
    <citation type="submission" date="2014-05" db="EMBL/GenBank/DDBJ databases">
        <title>Draft genome sequence of a rare smut relative, Tilletiaria anomala UBC 951.</title>
        <authorList>
            <consortium name="DOE Joint Genome Institute"/>
            <person name="Toome M."/>
            <person name="Kuo A."/>
            <person name="Henrissat B."/>
            <person name="Lipzen A."/>
            <person name="Tritt A."/>
            <person name="Yoshinaga Y."/>
            <person name="Zane M."/>
            <person name="Barry K."/>
            <person name="Grigoriev I.V."/>
            <person name="Spatafora J.W."/>
            <person name="Aimea M.C."/>
        </authorList>
    </citation>
    <scope>NUCLEOTIDE SEQUENCE [LARGE SCALE GENOMIC DNA]</scope>
    <source>
        <strain evidence="7 8">UBC 951</strain>
    </source>
</reference>
<feature type="compositionally biased region" description="Basic and acidic residues" evidence="4">
    <location>
        <begin position="1280"/>
        <end position="1294"/>
    </location>
</feature>
<evidence type="ECO:0000256" key="3">
    <source>
        <dbReference type="ARBA" id="ARBA00022763"/>
    </source>
</evidence>
<feature type="region of interest" description="Disordered" evidence="4">
    <location>
        <begin position="266"/>
        <end position="308"/>
    </location>
</feature>
<evidence type="ECO:0000256" key="4">
    <source>
        <dbReference type="SAM" id="MobiDB-lite"/>
    </source>
</evidence>
<dbReference type="Gene3D" id="3.30.1370.100">
    <property type="entry name" value="MutL, C-terminal domain, regulatory subdomain"/>
    <property type="match status" value="1"/>
</dbReference>
<feature type="compositionally biased region" description="Low complexity" evidence="4">
    <location>
        <begin position="597"/>
        <end position="609"/>
    </location>
</feature>
<dbReference type="InterPro" id="IPR038973">
    <property type="entry name" value="MutL/Mlh/Pms-like"/>
</dbReference>
<dbReference type="OrthoDB" id="10263226at2759"/>
<dbReference type="HOGENOM" id="CLU_004131_0_0_1"/>
<keyword evidence="3" id="KW-0227">DNA damage</keyword>
<dbReference type="GO" id="GO:0016627">
    <property type="term" value="F:oxidoreductase activity, acting on the CH-CH group of donors"/>
    <property type="evidence" value="ECO:0007669"/>
    <property type="project" value="InterPro"/>
</dbReference>
<dbReference type="GO" id="GO:0016887">
    <property type="term" value="F:ATP hydrolysis activity"/>
    <property type="evidence" value="ECO:0007669"/>
    <property type="project" value="InterPro"/>
</dbReference>
<dbReference type="Pfam" id="PF08676">
    <property type="entry name" value="MutL_C"/>
    <property type="match status" value="1"/>
</dbReference>
<evidence type="ECO:0008006" key="9">
    <source>
        <dbReference type="Google" id="ProtNLM"/>
    </source>
</evidence>
<evidence type="ECO:0000256" key="1">
    <source>
        <dbReference type="ARBA" id="ARBA00006082"/>
    </source>
</evidence>
<feature type="compositionally biased region" description="Low complexity" evidence="4">
    <location>
        <begin position="1310"/>
        <end position="1328"/>
    </location>
</feature>
<feature type="region of interest" description="Disordered" evidence="4">
    <location>
        <begin position="1310"/>
        <end position="1342"/>
    </location>
</feature>
<dbReference type="OMA" id="MRPRRMP"/>
<dbReference type="SUPFAM" id="SSF55874">
    <property type="entry name" value="ATPase domain of HSP90 chaperone/DNA topoisomerase II/histidine kinase"/>
    <property type="match status" value="1"/>
</dbReference>
<dbReference type="InterPro" id="IPR042121">
    <property type="entry name" value="MutL_C_regsub"/>
</dbReference>
<dbReference type="SUPFAM" id="SSF118116">
    <property type="entry name" value="DNA mismatch repair protein MutL"/>
    <property type="match status" value="1"/>
</dbReference>
<dbReference type="GO" id="GO:0032389">
    <property type="term" value="C:MutLalpha complex"/>
    <property type="evidence" value="ECO:0007669"/>
    <property type="project" value="TreeGrafter"/>
</dbReference>
<feature type="region of interest" description="Disordered" evidence="4">
    <location>
        <begin position="368"/>
        <end position="407"/>
    </location>
</feature>
<evidence type="ECO:0000259" key="5">
    <source>
        <dbReference type="SMART" id="SM00853"/>
    </source>
</evidence>
<dbReference type="Proteomes" id="UP000027361">
    <property type="component" value="Unassembled WGS sequence"/>
</dbReference>
<feature type="compositionally biased region" description="Low complexity" evidence="4">
    <location>
        <begin position="1265"/>
        <end position="1279"/>
    </location>
</feature>
<organism evidence="7 8">
    <name type="scientific">Tilletiaria anomala (strain ATCC 24038 / CBS 436.72 / UBC 951)</name>
    <dbReference type="NCBI Taxonomy" id="1037660"/>
    <lineage>
        <taxon>Eukaryota</taxon>
        <taxon>Fungi</taxon>
        <taxon>Dikarya</taxon>
        <taxon>Basidiomycota</taxon>
        <taxon>Ustilaginomycotina</taxon>
        <taxon>Exobasidiomycetes</taxon>
        <taxon>Georgefischeriales</taxon>
        <taxon>Tilletiariaceae</taxon>
        <taxon>Tilletiaria</taxon>
    </lineage>
</organism>
<dbReference type="InterPro" id="IPR013507">
    <property type="entry name" value="DNA_mismatch_S5_2-like"/>
</dbReference>
<evidence type="ECO:0000256" key="2">
    <source>
        <dbReference type="ARBA" id="ARBA00022630"/>
    </source>
</evidence>
<dbReference type="InterPro" id="IPR036250">
    <property type="entry name" value="AcylCo_DH-like_C"/>
</dbReference>
<dbReference type="InterPro" id="IPR020568">
    <property type="entry name" value="Ribosomal_Su5_D2-typ_SF"/>
</dbReference>
<proteinExistence type="inferred from homology"/>
<feature type="domain" description="MutL C-terminal dimerisation" evidence="5">
    <location>
        <begin position="874"/>
        <end position="1040"/>
    </location>
</feature>
<dbReference type="Pfam" id="PF01119">
    <property type="entry name" value="DNA_mis_repair"/>
    <property type="match status" value="1"/>
</dbReference>
<dbReference type="FunFam" id="3.30.1370.100:FF:000001">
    <property type="entry name" value="Mismatch repair endonuclease pms1, putative"/>
    <property type="match status" value="1"/>
</dbReference>
<dbReference type="EMBL" id="JMSN01000091">
    <property type="protein sequence ID" value="KDN40420.1"/>
    <property type="molecule type" value="Genomic_DNA"/>
</dbReference>
<comment type="caution">
    <text evidence="7">The sequence shown here is derived from an EMBL/GenBank/DDBJ whole genome shotgun (WGS) entry which is preliminary data.</text>
</comment>
<protein>
    <recommendedName>
        <fullName evidence="9">DNA mismatch repair protein MutL</fullName>
    </recommendedName>
</protein>
<comment type="similarity">
    <text evidence="1">Belongs to the DNA mismatch repair MutL/HexB family.</text>
</comment>
<dbReference type="STRING" id="1037660.A0A066VPD6"/>
<name>A0A066VPD6_TILAU</name>
<dbReference type="SMART" id="SM01340">
    <property type="entry name" value="DNA_mis_repair"/>
    <property type="match status" value="1"/>
</dbReference>
<dbReference type="GO" id="GO:0006298">
    <property type="term" value="P:mismatch repair"/>
    <property type="evidence" value="ECO:0007669"/>
    <property type="project" value="InterPro"/>
</dbReference>
<dbReference type="FunCoup" id="A0A066VPD6">
    <property type="interactions" value="337"/>
</dbReference>
<dbReference type="PANTHER" id="PTHR10073:SF52">
    <property type="entry name" value="MISMATCH REPAIR ENDONUCLEASE PMS2"/>
    <property type="match status" value="1"/>
</dbReference>
<dbReference type="Gene3D" id="1.20.140.10">
    <property type="entry name" value="Butyryl-CoA Dehydrogenase, subunit A, domain 3"/>
    <property type="match status" value="1"/>
</dbReference>
<dbReference type="PANTHER" id="PTHR10073">
    <property type="entry name" value="DNA MISMATCH REPAIR PROTEIN MLH, PMS, MUTL"/>
    <property type="match status" value="1"/>
</dbReference>
<feature type="region of interest" description="Disordered" evidence="4">
    <location>
        <begin position="1240"/>
        <end position="1294"/>
    </location>
</feature>
<dbReference type="Gene3D" id="3.30.1540.20">
    <property type="entry name" value="MutL, C-terminal domain, dimerisation subdomain"/>
    <property type="match status" value="1"/>
</dbReference>
<dbReference type="Pfam" id="PF13589">
    <property type="entry name" value="HATPase_c_3"/>
    <property type="match status" value="1"/>
</dbReference>
<feature type="compositionally biased region" description="Polar residues" evidence="4">
    <location>
        <begin position="503"/>
        <end position="515"/>
    </location>
</feature>
<dbReference type="InterPro" id="IPR037198">
    <property type="entry name" value="MutL_C_sf"/>
</dbReference>
<feature type="region of interest" description="Disordered" evidence="4">
    <location>
        <begin position="479"/>
        <end position="642"/>
    </location>
</feature>
<dbReference type="GO" id="GO:0030983">
    <property type="term" value="F:mismatched DNA binding"/>
    <property type="evidence" value="ECO:0007669"/>
    <property type="project" value="InterPro"/>
</dbReference>
<evidence type="ECO:0000313" key="7">
    <source>
        <dbReference type="EMBL" id="KDN40420.1"/>
    </source>
</evidence>
<dbReference type="InterPro" id="IPR014721">
    <property type="entry name" value="Ribsml_uS5_D2-typ_fold_subgr"/>
</dbReference>
<feature type="domain" description="DNA mismatch repair protein S5" evidence="6">
    <location>
        <begin position="241"/>
        <end position="463"/>
    </location>
</feature>
<dbReference type="InParanoid" id="A0A066VPD6"/>
<dbReference type="GO" id="GO:0140664">
    <property type="term" value="F:ATP-dependent DNA damage sensor activity"/>
    <property type="evidence" value="ECO:0007669"/>
    <property type="project" value="InterPro"/>
</dbReference>
<dbReference type="GO" id="GO:0061982">
    <property type="term" value="P:meiosis I cell cycle process"/>
    <property type="evidence" value="ECO:0007669"/>
    <property type="project" value="UniProtKB-ARBA"/>
</dbReference>
<dbReference type="GO" id="GO:0005524">
    <property type="term" value="F:ATP binding"/>
    <property type="evidence" value="ECO:0007669"/>
    <property type="project" value="InterPro"/>
</dbReference>
<dbReference type="SUPFAM" id="SSF47203">
    <property type="entry name" value="Acyl-CoA dehydrogenase C-terminal domain-like"/>
    <property type="match status" value="1"/>
</dbReference>
<dbReference type="Pfam" id="PF00441">
    <property type="entry name" value="Acyl-CoA_dh_1"/>
    <property type="match status" value="1"/>
</dbReference>
<dbReference type="InterPro" id="IPR036890">
    <property type="entry name" value="HATPase_C_sf"/>
</dbReference>
<feature type="compositionally biased region" description="Low complexity" evidence="4">
    <location>
        <begin position="368"/>
        <end position="402"/>
    </location>
</feature>
<evidence type="ECO:0000259" key="6">
    <source>
        <dbReference type="SMART" id="SM01340"/>
    </source>
</evidence>
<gene>
    <name evidence="7" type="ORF">K437DRAFT_269978</name>
</gene>
<sequence>MTGIQRIAPPAVHRITSNQIVLDLQTAVKELVENALDAHASSIDVRFSDYGATSLDVVDNGTGIPPEDWHAVGLKYHTSKIAAWTDLASVATFGFRGEAISSLCALCRSVSLATTTHNAGPLATILPLKHDGSLDVPSAPDGQPDLSALPKVARQRGTTVSIHGLFDKLPVRRREFERNIKREYAKTQAYLQAYALISKGVRWSVSNTPKGGRKQVVLTLTPPRTMLKAAQDPSKHLLSNVTCLFGPKVASSVIPLALNVELASQHGDTGSSVGRGHPPRKKARVESTSESDEDEQPAADPADGLDRRRGTLRIHITGLISRPSSTFSHSSSNRQFYYINGRPWDIPARLSRAFNEVYRSFHTNDQATTTNTAASTSTPTGTPLGRSSSALSASAAGRVDGSTSGGMTAGGSQASAFPFVLANFEMPPDSYDINMSPDKRTIWLAREKEVAEALREALEALYKPWRSTFAVGAASAGALRSAGAANRSDKRPGGVKGTVDRAVQSNVQKARQTPTRLALQPVASDVGDQGNCIESDQTGYPSEADSQDMDDLPRRAQSRAHSDASHLGNEPEAAKEMSQNEGHSDAALVKMQSHEAPSSSSTPTTWHPPQEARLQGGDARSRPPVRRRESVPDSVSPAKRAETTLKDILLKGSQGKEERTWKTQSCLDSRGIDSEKEAPPCDEVAMEQDSVNVDARLSEGLSLGEDYEQLREGHDEEVHHFAPPASMRGARANAHSGLMLEEERQLNLARLDDVSAEEAGEPSQEEVLRTALPLEQRSIAVDWGQVRKRASRLRRPKASEAVFPYQQESHADEETGRSDTVVAEGGEQAERSGLTYRPRTKIHGAGVHNQDASVAEGELNRTIHQVDFLYRMTISGQFNLAFIIARRLARRDAAADGQVTGQGEDDDLFIIDQHAADEKYNFEELQKVTKIRSQPLIVPRTLELSAADELVAFEHMDTLKHDGFDIRYDEDAPPGTRVTLLSQPVSRGTIFGIKDLEELLHLLADVSPGTAKAASVRCSKARAMFAMRACRKSVMVGKALSRRQMTAILRHMGTMESPWNCPHGRPTMRHLANLNTVPISSAAPRPSCMAVPEIKWSEALSGYSARRRGGRYAFEPDANGKPIAAIQSIQHLLAKAWTLPKAAKHLTVVAAPMYDERSQSAGVYANALKYIAAEARYKACKTAVTTLGRMGYAREYHVKRHIEEISSSVYAGLPFASTKDEAKNLEHEVKDAGTVAKDVRKPAVKAAEPANPPKGAYGPNDAEPLKAAVPPKASPAAAKPLEEEKPKGNVVKAADKVKDLVTIASTVAGSAPLSSKSGYSGSASSASARDLANQRPKAQACP</sequence>
<dbReference type="RefSeq" id="XP_013241377.1">
    <property type="nucleotide sequence ID" value="XM_013385923.1"/>
</dbReference>
<keyword evidence="2" id="KW-0285">Flavoprotein</keyword>
<evidence type="ECO:0000313" key="8">
    <source>
        <dbReference type="Proteomes" id="UP000027361"/>
    </source>
</evidence>
<dbReference type="SMART" id="SM00853">
    <property type="entry name" value="MutL_C"/>
    <property type="match status" value="1"/>
</dbReference>
<dbReference type="InterPro" id="IPR042120">
    <property type="entry name" value="MutL_C_dimsub"/>
</dbReference>
<dbReference type="GeneID" id="25266136"/>